<feature type="compositionally biased region" description="Polar residues" evidence="1">
    <location>
        <begin position="126"/>
        <end position="143"/>
    </location>
</feature>
<reference evidence="3 4" key="1">
    <citation type="journal article" date="2011" name="Genome Biol.">
        <title>Comparative genome sequence analysis underscores mycoparasitism as the ancestral life style of Trichoderma.</title>
        <authorList>
            <person name="Kubicek C.P."/>
            <person name="Herrera-Estrella A."/>
            <person name="Seidl-Seiboth V."/>
            <person name="Martinez D.A."/>
            <person name="Druzhinina I.S."/>
            <person name="Thon M."/>
            <person name="Zeilinger S."/>
            <person name="Casas-Flores S."/>
            <person name="Horwitz B.A."/>
            <person name="Mukherjee P.K."/>
            <person name="Mukherjee M."/>
            <person name="Kredics L."/>
            <person name="Alcaraz L.D."/>
            <person name="Aerts A."/>
            <person name="Antal Z."/>
            <person name="Atanasova L."/>
            <person name="Cervantes-Badillo M.G."/>
            <person name="Challacombe J."/>
            <person name="Chertkov O."/>
            <person name="McCluskey K."/>
            <person name="Coulpier F."/>
            <person name="Deshpande N."/>
            <person name="von Doehren H."/>
            <person name="Ebbole D.J."/>
            <person name="Esquivel-Naranjo E.U."/>
            <person name="Fekete E."/>
            <person name="Flipphi M."/>
            <person name="Glaser F."/>
            <person name="Gomez-Rodriguez E.Y."/>
            <person name="Gruber S."/>
            <person name="Han C."/>
            <person name="Henrissat B."/>
            <person name="Hermosa R."/>
            <person name="Hernandez-Onate M."/>
            <person name="Karaffa L."/>
            <person name="Kosti I."/>
            <person name="Le Crom S."/>
            <person name="Lindquist E."/>
            <person name="Lucas S."/>
            <person name="Luebeck M."/>
            <person name="Luebeck P.S."/>
            <person name="Margeot A."/>
            <person name="Metz B."/>
            <person name="Misra M."/>
            <person name="Nevalainen H."/>
            <person name="Omann M."/>
            <person name="Packer N."/>
            <person name="Perrone G."/>
            <person name="Uresti-Rivera E.E."/>
            <person name="Salamov A."/>
            <person name="Schmoll M."/>
            <person name="Seiboth B."/>
            <person name="Shapiro H."/>
            <person name="Sukno S."/>
            <person name="Tamayo-Ramos J.A."/>
            <person name="Tisch D."/>
            <person name="Wiest A."/>
            <person name="Wilkinson H.H."/>
            <person name="Zhang M."/>
            <person name="Coutinho P.M."/>
            <person name="Kenerley C.M."/>
            <person name="Monte E."/>
            <person name="Baker S.E."/>
            <person name="Grigoriev I.V."/>
        </authorList>
    </citation>
    <scope>NUCLEOTIDE SEQUENCE [LARGE SCALE GENOMIC DNA]</scope>
    <source>
        <strain evidence="4">Gv29-8 / FGSC 10586</strain>
    </source>
</reference>
<organism evidence="3 4">
    <name type="scientific">Hypocrea virens (strain Gv29-8 / FGSC 10586)</name>
    <name type="common">Gliocladium virens</name>
    <name type="synonym">Trichoderma virens</name>
    <dbReference type="NCBI Taxonomy" id="413071"/>
    <lineage>
        <taxon>Eukaryota</taxon>
        <taxon>Fungi</taxon>
        <taxon>Dikarya</taxon>
        <taxon>Ascomycota</taxon>
        <taxon>Pezizomycotina</taxon>
        <taxon>Sordariomycetes</taxon>
        <taxon>Hypocreomycetidae</taxon>
        <taxon>Hypocreales</taxon>
        <taxon>Hypocreaceae</taxon>
        <taxon>Trichoderma</taxon>
    </lineage>
</organism>
<dbReference type="InParanoid" id="G9MTM6"/>
<dbReference type="eggNOG" id="ENOG502RA5Q">
    <property type="taxonomic scope" value="Eukaryota"/>
</dbReference>
<keyword evidence="2" id="KW-0472">Membrane</keyword>
<keyword evidence="2" id="KW-0812">Transmembrane</keyword>
<accession>G9MTM6</accession>
<protein>
    <submittedName>
        <fullName evidence="3">Uncharacterized protein</fullName>
    </submittedName>
</protein>
<feature type="transmembrane region" description="Helical" evidence="2">
    <location>
        <begin position="60"/>
        <end position="86"/>
    </location>
</feature>
<comment type="caution">
    <text evidence="3">The sequence shown here is derived from an EMBL/GenBank/DDBJ whole genome shotgun (WGS) entry which is preliminary data.</text>
</comment>
<sequence>MTTPHQVLVDQVDFDFQFVSSCLVFLLTHRFSNPLLMAPGYRSPFDHAPSPKPIHIADGALPILAILLCVSIILCLALFTFCVAAAKHSQYLQPKDDNSVPAPEMAFDQSSVPKYLAVHSSEDSQRGNVQQPLLPTETYNSSPGEDVETAIRRAENVYKGSISWHGINTLNTSWGWMA</sequence>
<dbReference type="OMA" id="TSWGWMA"/>
<dbReference type="EMBL" id="ABDF02000006">
    <property type="protein sequence ID" value="EHK22377.1"/>
    <property type="molecule type" value="Genomic_DNA"/>
</dbReference>
<keyword evidence="4" id="KW-1185">Reference proteome</keyword>
<evidence type="ECO:0000313" key="4">
    <source>
        <dbReference type="Proteomes" id="UP000007115"/>
    </source>
</evidence>
<gene>
    <name evidence="3" type="ORF">TRIVIDRAFT_60761</name>
</gene>
<proteinExistence type="predicted"/>
<dbReference type="Proteomes" id="UP000007115">
    <property type="component" value="Unassembled WGS sequence"/>
</dbReference>
<dbReference type="HOGENOM" id="CLU_1510829_0_0_1"/>
<name>G9MTM6_HYPVG</name>
<dbReference type="VEuPathDB" id="FungiDB:TRIVIDRAFT_60761"/>
<dbReference type="GeneID" id="25796127"/>
<dbReference type="OrthoDB" id="5146389at2759"/>
<feature type="region of interest" description="Disordered" evidence="1">
    <location>
        <begin position="123"/>
        <end position="145"/>
    </location>
</feature>
<evidence type="ECO:0000256" key="2">
    <source>
        <dbReference type="SAM" id="Phobius"/>
    </source>
</evidence>
<dbReference type="RefSeq" id="XP_013956599.1">
    <property type="nucleotide sequence ID" value="XM_014101124.1"/>
</dbReference>
<evidence type="ECO:0000256" key="1">
    <source>
        <dbReference type="SAM" id="MobiDB-lite"/>
    </source>
</evidence>
<keyword evidence="2" id="KW-1133">Transmembrane helix</keyword>
<evidence type="ECO:0000313" key="3">
    <source>
        <dbReference type="EMBL" id="EHK22377.1"/>
    </source>
</evidence>
<dbReference type="AlphaFoldDB" id="G9MTM6"/>